<evidence type="ECO:0000256" key="6">
    <source>
        <dbReference type="SAM" id="SignalP"/>
    </source>
</evidence>
<name>A0ABU5TRC5_9CYAN</name>
<comment type="function">
    <text evidence="3">Catalyzes the hydroxylation of the N(6)-(4-aminobutyl)-L-lysine intermediate produced by deoxyhypusine synthase/DHPS on a critical lysine of the eukaryotic translation initiation factor 5A/eIF-5A. This is the second step of the post-translational modification of that lysine into an unusual amino acid residue named hypusine. Hypusination is unique to mature eIF-5A factor and is essential for its function.</text>
</comment>
<dbReference type="PANTHER" id="PTHR12697">
    <property type="entry name" value="PBS LYASE HEAT-LIKE PROTEIN"/>
    <property type="match status" value="1"/>
</dbReference>
<keyword evidence="2" id="KW-0605">Phycobilisome</keyword>
<feature type="domain" description="NACHT C-terminal Helical" evidence="8">
    <location>
        <begin position="545"/>
        <end position="589"/>
    </location>
</feature>
<comment type="caution">
    <text evidence="9">The sequence shown here is derived from an EMBL/GenBank/DDBJ whole genome shotgun (WGS) entry which is preliminary data.</text>
</comment>
<dbReference type="InterPro" id="IPR021133">
    <property type="entry name" value="HEAT_type_2"/>
</dbReference>
<dbReference type="Gene3D" id="1.25.10.10">
    <property type="entry name" value="Leucine-rich Repeat Variant"/>
    <property type="match status" value="2"/>
</dbReference>
<dbReference type="InterPro" id="IPR016024">
    <property type="entry name" value="ARM-type_fold"/>
</dbReference>
<dbReference type="InterPro" id="IPR007111">
    <property type="entry name" value="NACHT_NTPase"/>
</dbReference>
<dbReference type="Pfam" id="PF13646">
    <property type="entry name" value="HEAT_2"/>
    <property type="match status" value="2"/>
</dbReference>
<dbReference type="SUPFAM" id="SSF52540">
    <property type="entry name" value="P-loop containing nucleoside triphosphate hydrolases"/>
    <property type="match status" value="1"/>
</dbReference>
<dbReference type="SUPFAM" id="SSF48371">
    <property type="entry name" value="ARM repeat"/>
    <property type="match status" value="1"/>
</dbReference>
<evidence type="ECO:0000256" key="1">
    <source>
        <dbReference type="ARBA" id="ARBA00022549"/>
    </source>
</evidence>
<dbReference type="PROSITE" id="PS50077">
    <property type="entry name" value="HEAT_REPEAT"/>
    <property type="match status" value="1"/>
</dbReference>
<gene>
    <name evidence="9" type="ORF">VB854_00585</name>
</gene>
<evidence type="ECO:0000313" key="9">
    <source>
        <dbReference type="EMBL" id="MEA5517436.1"/>
    </source>
</evidence>
<dbReference type="InterPro" id="IPR027417">
    <property type="entry name" value="P-loop_NTPase"/>
</dbReference>
<feature type="domain" description="NACHT" evidence="7">
    <location>
        <begin position="202"/>
        <end position="324"/>
    </location>
</feature>
<feature type="compositionally biased region" description="Polar residues" evidence="5">
    <location>
        <begin position="47"/>
        <end position="58"/>
    </location>
</feature>
<evidence type="ECO:0000259" key="7">
    <source>
        <dbReference type="Pfam" id="PF05729"/>
    </source>
</evidence>
<dbReference type="Pfam" id="PF22731">
    <property type="entry name" value="NCH4"/>
    <property type="match status" value="1"/>
</dbReference>
<dbReference type="Proteomes" id="UP001301728">
    <property type="component" value="Unassembled WGS sequence"/>
</dbReference>
<evidence type="ECO:0000256" key="2">
    <source>
        <dbReference type="ARBA" id="ARBA00022738"/>
    </source>
</evidence>
<dbReference type="EMBL" id="JAYGHT010000001">
    <property type="protein sequence ID" value="MEA5517436.1"/>
    <property type="molecule type" value="Genomic_DNA"/>
</dbReference>
<keyword evidence="10" id="KW-1185">Reference proteome</keyword>
<feature type="chain" id="PRO_5045883572" evidence="6">
    <location>
        <begin position="34"/>
        <end position="831"/>
    </location>
</feature>
<keyword evidence="4" id="KW-0175">Coiled coil</keyword>
<dbReference type="SMART" id="SM00567">
    <property type="entry name" value="EZ_HEAT"/>
    <property type="match status" value="5"/>
</dbReference>
<feature type="signal peptide" evidence="6">
    <location>
        <begin position="1"/>
        <end position="33"/>
    </location>
</feature>
<dbReference type="PANTHER" id="PTHR12697:SF5">
    <property type="entry name" value="DEOXYHYPUSINE HYDROXYLASE"/>
    <property type="match status" value="1"/>
</dbReference>
<organism evidence="9 10">
    <name type="scientific">Limnoraphis robusta CCNP1315</name>
    <dbReference type="NCBI Taxonomy" id="3110306"/>
    <lineage>
        <taxon>Bacteria</taxon>
        <taxon>Bacillati</taxon>
        <taxon>Cyanobacteriota</taxon>
        <taxon>Cyanophyceae</taxon>
        <taxon>Oscillatoriophycideae</taxon>
        <taxon>Oscillatoriales</taxon>
        <taxon>Sirenicapillariaceae</taxon>
        <taxon>Limnoraphis</taxon>
    </lineage>
</organism>
<sequence>MAQSKQSGLILLKLALLGLSFPVAITSFSPTHANPKPNNSWEYAQAIDQPTPQPNTSAESEKTNQLTEDKTEVESENNQEKKQQWWLISIPVLAVLYLGTLRFRPLWLLSLPAEFSIPQTPINPPMKIPVGLLRFLKYRPRALDAWVEKHLETFQKNFLKEETVDERKDYVAVPVLLNEKELDEITPENLSETFKNDKRIRVLIKGEGGSGKTTIACEIAKWAMEKKSELAGHSLLPILIEKDLDSNAEENTTPLTKTVVNLLQELTDSEQKFTDELLVEQLLRQRRILLIVDHYSEMSQQTRKQIDFDGEDFPANAFIVTSRTDETFKGIDIKIETCRFDGGKLAYFIEQYLKKREKWNLFEEDQEDFLQECSQLTRIVGERKTITVLLAKLYAERMINENERTEANDNYSASKLDNIPDLILDYLDKLNLQGERATNNKYPTVKEDAKVIAWKCLEKSYKPSQANREEVVTALGNNAESCLDYFEKHLRLIKFVGYGEDRKDRDKIRFALDPVAEYLAALYLLQNDFKDDSEKWNEFLAAAQKKSENKEEIKGFLLAVRDCCLAKGSEMRVPNFVAEEMGKLAGLDLEALKQERERRRIKRLIRNLFAPEATVTDRVDDLKKIGDSGSVAKLAIRDLLIVLTDENEKVRQAAVEALGNLGDTSPTVIQGLLARLQDENKDVRQAAVEVLGKLGDSSDPVIQGLIARLQDENKDVRQAAVEVLGELGDSSPPIIQGLLARLQDQNEDVRVYAAWALGNLGDSSPAVMQGLEALLQHKNSSVRWAAAEALGKLGDTYDRVIQGLVARLQDENEDVRRAATEALTKLRRFSD</sequence>
<evidence type="ECO:0000256" key="5">
    <source>
        <dbReference type="SAM" id="MobiDB-lite"/>
    </source>
</evidence>
<evidence type="ECO:0000256" key="4">
    <source>
        <dbReference type="SAM" id="Coils"/>
    </source>
</evidence>
<feature type="region of interest" description="Disordered" evidence="5">
    <location>
        <begin position="47"/>
        <end position="77"/>
    </location>
</feature>
<evidence type="ECO:0000256" key="3">
    <source>
        <dbReference type="ARBA" id="ARBA00045876"/>
    </source>
</evidence>
<dbReference type="InterPro" id="IPR054589">
    <property type="entry name" value="NCH4"/>
</dbReference>
<dbReference type="Gene3D" id="3.40.50.300">
    <property type="entry name" value="P-loop containing nucleotide triphosphate hydrolases"/>
    <property type="match status" value="1"/>
</dbReference>
<evidence type="ECO:0000313" key="10">
    <source>
        <dbReference type="Proteomes" id="UP001301728"/>
    </source>
</evidence>
<keyword evidence="1" id="KW-0042">Antenna complex</keyword>
<dbReference type="InterPro" id="IPR011989">
    <property type="entry name" value="ARM-like"/>
</dbReference>
<feature type="coiled-coil region" evidence="4">
    <location>
        <begin position="669"/>
        <end position="726"/>
    </location>
</feature>
<reference evidence="9 10" key="1">
    <citation type="submission" date="2023-12" db="EMBL/GenBank/DDBJ databases">
        <title>Baltic Sea Cyanobacteria.</title>
        <authorList>
            <person name="Delbaje E."/>
            <person name="Fewer D.P."/>
            <person name="Shishido T.K."/>
        </authorList>
    </citation>
    <scope>NUCLEOTIDE SEQUENCE [LARGE SCALE GENOMIC DNA]</scope>
    <source>
        <strain evidence="9 10">CCNP 1315</strain>
    </source>
</reference>
<dbReference type="InterPro" id="IPR004155">
    <property type="entry name" value="PBS_lyase_HEAT"/>
</dbReference>
<keyword evidence="6" id="KW-0732">Signal</keyword>
<protein>
    <submittedName>
        <fullName evidence="9">HEAT repeat domain-containing protein</fullName>
    </submittedName>
</protein>
<feature type="compositionally biased region" description="Basic and acidic residues" evidence="5">
    <location>
        <begin position="59"/>
        <end position="77"/>
    </location>
</feature>
<accession>A0ABU5TRC5</accession>
<dbReference type="RefSeq" id="WP_323273824.1">
    <property type="nucleotide sequence ID" value="NZ_JAYGHT010000001.1"/>
</dbReference>
<dbReference type="Pfam" id="PF05729">
    <property type="entry name" value="NACHT"/>
    <property type="match status" value="1"/>
</dbReference>
<evidence type="ECO:0000259" key="8">
    <source>
        <dbReference type="Pfam" id="PF22731"/>
    </source>
</evidence>
<proteinExistence type="predicted"/>